<reference evidence="1" key="1">
    <citation type="submission" date="2021-01" db="EMBL/GenBank/DDBJ databases">
        <title>Adiantum capillus-veneris genome.</title>
        <authorList>
            <person name="Fang Y."/>
            <person name="Liao Q."/>
        </authorList>
    </citation>
    <scope>NUCLEOTIDE SEQUENCE</scope>
    <source>
        <strain evidence="1">H3</strain>
        <tissue evidence="1">Leaf</tissue>
    </source>
</reference>
<evidence type="ECO:0000313" key="2">
    <source>
        <dbReference type="Proteomes" id="UP000886520"/>
    </source>
</evidence>
<name>A0A9D4U213_ADICA</name>
<gene>
    <name evidence="1" type="ORF">GOP47_0025872</name>
</gene>
<comment type="caution">
    <text evidence="1">The sequence shown here is derived from an EMBL/GenBank/DDBJ whole genome shotgun (WGS) entry which is preliminary data.</text>
</comment>
<sequence>MTESKSQLVSLIGHASARFHIDENYECKQMDVDNNHTLLVKNDAKLNANDATLVTNVIALVLYASLAYNSHCYASFGDAWSKSLDASFSICENDEASRAILAKLSSSILLYLSKKTIVI</sequence>
<keyword evidence="2" id="KW-1185">Reference proteome</keyword>
<dbReference type="AlphaFoldDB" id="A0A9D4U213"/>
<dbReference type="Proteomes" id="UP000886520">
    <property type="component" value="Chromosome 25"/>
</dbReference>
<evidence type="ECO:0000313" key="1">
    <source>
        <dbReference type="EMBL" id="KAI5059553.1"/>
    </source>
</evidence>
<accession>A0A9D4U213</accession>
<organism evidence="1 2">
    <name type="scientific">Adiantum capillus-veneris</name>
    <name type="common">Maidenhair fern</name>
    <dbReference type="NCBI Taxonomy" id="13818"/>
    <lineage>
        <taxon>Eukaryota</taxon>
        <taxon>Viridiplantae</taxon>
        <taxon>Streptophyta</taxon>
        <taxon>Embryophyta</taxon>
        <taxon>Tracheophyta</taxon>
        <taxon>Polypodiopsida</taxon>
        <taxon>Polypodiidae</taxon>
        <taxon>Polypodiales</taxon>
        <taxon>Pteridineae</taxon>
        <taxon>Pteridaceae</taxon>
        <taxon>Vittarioideae</taxon>
        <taxon>Adiantum</taxon>
    </lineage>
</organism>
<protein>
    <submittedName>
        <fullName evidence="1">Uncharacterized protein</fullName>
    </submittedName>
</protein>
<proteinExistence type="predicted"/>
<dbReference type="EMBL" id="JABFUD020000025">
    <property type="protein sequence ID" value="KAI5059553.1"/>
    <property type="molecule type" value="Genomic_DNA"/>
</dbReference>